<evidence type="ECO:0000256" key="6">
    <source>
        <dbReference type="ARBA" id="ARBA00022741"/>
    </source>
</evidence>
<dbReference type="GO" id="GO:0008385">
    <property type="term" value="C:IkappaB kinase complex"/>
    <property type="evidence" value="ECO:0007669"/>
    <property type="project" value="TreeGrafter"/>
</dbReference>
<keyword evidence="3" id="KW-0963">Cytoplasm</keyword>
<keyword evidence="6" id="KW-0547">Nucleotide-binding</keyword>
<dbReference type="Pfam" id="PF00069">
    <property type="entry name" value="Pkinase"/>
    <property type="match status" value="1"/>
</dbReference>
<keyword evidence="7 11" id="KW-0418">Kinase</keyword>
<keyword evidence="12" id="KW-1185">Reference proteome</keyword>
<comment type="caution">
    <text evidence="11">The sequence shown here is derived from an EMBL/GenBank/DDBJ whole genome shotgun (WGS) entry which is preliminary data.</text>
</comment>
<comment type="catalytic activity">
    <reaction evidence="9">
        <text>L-seryl-[I-kappa-B protein] + ATP = O-phospho-L-seryl-[I-kappa-B protein] + ADP + H(+)</text>
        <dbReference type="Rhea" id="RHEA:19073"/>
        <dbReference type="Rhea" id="RHEA-COMP:13698"/>
        <dbReference type="Rhea" id="RHEA-COMP:13699"/>
        <dbReference type="ChEBI" id="CHEBI:15378"/>
        <dbReference type="ChEBI" id="CHEBI:29999"/>
        <dbReference type="ChEBI" id="CHEBI:30616"/>
        <dbReference type="ChEBI" id="CHEBI:83421"/>
        <dbReference type="ChEBI" id="CHEBI:456216"/>
        <dbReference type="EC" id="2.7.11.10"/>
    </reaction>
</comment>
<feature type="domain" description="Protein kinase" evidence="10">
    <location>
        <begin position="1"/>
        <end position="130"/>
    </location>
</feature>
<dbReference type="Proteomes" id="UP000094527">
    <property type="component" value="Unassembled WGS sequence"/>
</dbReference>
<dbReference type="GO" id="GO:0045944">
    <property type="term" value="P:positive regulation of transcription by RNA polymerase II"/>
    <property type="evidence" value="ECO:0007669"/>
    <property type="project" value="TreeGrafter"/>
</dbReference>
<dbReference type="STRING" id="48709.A0A1D2NLQ2"/>
<dbReference type="InterPro" id="IPR011009">
    <property type="entry name" value="Kinase-like_dom_sf"/>
</dbReference>
<dbReference type="PANTHER" id="PTHR22969:SF17">
    <property type="entry name" value="INHIBITOR OF NUCLEAR FACTOR KAPPA-B KINASE SUBUNIT BETA"/>
    <property type="match status" value="1"/>
</dbReference>
<dbReference type="OrthoDB" id="248923at2759"/>
<name>A0A1D2NLQ2_ORCCI</name>
<evidence type="ECO:0000256" key="4">
    <source>
        <dbReference type="ARBA" id="ARBA00022527"/>
    </source>
</evidence>
<dbReference type="GO" id="GO:0005524">
    <property type="term" value="F:ATP binding"/>
    <property type="evidence" value="ECO:0007669"/>
    <property type="project" value="UniProtKB-KW"/>
</dbReference>
<dbReference type="EMBL" id="LJIJ01000012">
    <property type="protein sequence ID" value="ODN06025.1"/>
    <property type="molecule type" value="Genomic_DNA"/>
</dbReference>
<evidence type="ECO:0000259" key="10">
    <source>
        <dbReference type="PROSITE" id="PS50011"/>
    </source>
</evidence>
<dbReference type="PROSITE" id="PS50011">
    <property type="entry name" value="PROTEIN_KINASE_DOM"/>
    <property type="match status" value="1"/>
</dbReference>
<evidence type="ECO:0000256" key="7">
    <source>
        <dbReference type="ARBA" id="ARBA00022777"/>
    </source>
</evidence>
<dbReference type="PROSITE" id="PS00108">
    <property type="entry name" value="PROTEIN_KINASE_ST"/>
    <property type="match status" value="1"/>
</dbReference>
<proteinExistence type="predicted"/>
<dbReference type="EC" id="2.7.11.10" evidence="2"/>
<dbReference type="GO" id="GO:0033209">
    <property type="term" value="P:tumor necrosis factor-mediated signaling pathway"/>
    <property type="evidence" value="ECO:0007669"/>
    <property type="project" value="TreeGrafter"/>
</dbReference>
<sequence length="130" mass="14699">MATSAIPMAKQLSSKSNLRPTLQHAPHLLSSENLVHSIKNWSRHLVAFIKSIIHRDLKPENILIFYDTGNNVVYKLSDLGFAKDLSNSSNLCSTVVGTLQYLAPEIYLGKMYFKNFKKFKNVKYGQGLIQ</sequence>
<organism evidence="11 12">
    <name type="scientific">Orchesella cincta</name>
    <name type="common">Springtail</name>
    <name type="synonym">Podura cincta</name>
    <dbReference type="NCBI Taxonomy" id="48709"/>
    <lineage>
        <taxon>Eukaryota</taxon>
        <taxon>Metazoa</taxon>
        <taxon>Ecdysozoa</taxon>
        <taxon>Arthropoda</taxon>
        <taxon>Hexapoda</taxon>
        <taxon>Collembola</taxon>
        <taxon>Entomobryomorpha</taxon>
        <taxon>Entomobryoidea</taxon>
        <taxon>Orchesellidae</taxon>
        <taxon>Orchesellinae</taxon>
        <taxon>Orchesella</taxon>
    </lineage>
</organism>
<dbReference type="Gene3D" id="1.10.510.10">
    <property type="entry name" value="Transferase(Phosphotransferase) domain 1"/>
    <property type="match status" value="1"/>
</dbReference>
<evidence type="ECO:0000256" key="3">
    <source>
        <dbReference type="ARBA" id="ARBA00022490"/>
    </source>
</evidence>
<evidence type="ECO:0000256" key="5">
    <source>
        <dbReference type="ARBA" id="ARBA00022679"/>
    </source>
</evidence>
<dbReference type="InterPro" id="IPR000719">
    <property type="entry name" value="Prot_kinase_dom"/>
</dbReference>
<keyword evidence="8" id="KW-0067">ATP-binding</keyword>
<accession>A0A1D2NLQ2</accession>
<comment type="subcellular location">
    <subcellularLocation>
        <location evidence="1">Cytoplasm</location>
    </subcellularLocation>
</comment>
<dbReference type="GO" id="GO:0008384">
    <property type="term" value="F:IkappaB kinase activity"/>
    <property type="evidence" value="ECO:0007669"/>
    <property type="project" value="UniProtKB-EC"/>
</dbReference>
<evidence type="ECO:0000313" key="12">
    <source>
        <dbReference type="Proteomes" id="UP000094527"/>
    </source>
</evidence>
<gene>
    <name evidence="11" type="ORF">Ocin01_00710</name>
</gene>
<evidence type="ECO:0000256" key="8">
    <source>
        <dbReference type="ARBA" id="ARBA00022840"/>
    </source>
</evidence>
<evidence type="ECO:0000313" key="11">
    <source>
        <dbReference type="EMBL" id="ODN06025.1"/>
    </source>
</evidence>
<dbReference type="InterPro" id="IPR008271">
    <property type="entry name" value="Ser/Thr_kinase_AS"/>
</dbReference>
<keyword evidence="5" id="KW-0808">Transferase</keyword>
<evidence type="ECO:0000256" key="2">
    <source>
        <dbReference type="ARBA" id="ARBA00012442"/>
    </source>
</evidence>
<reference evidence="11 12" key="1">
    <citation type="journal article" date="2016" name="Genome Biol. Evol.">
        <title>Gene Family Evolution Reflects Adaptation to Soil Environmental Stressors in the Genome of the Collembolan Orchesella cincta.</title>
        <authorList>
            <person name="Faddeeva-Vakhrusheva A."/>
            <person name="Derks M.F."/>
            <person name="Anvar S.Y."/>
            <person name="Agamennone V."/>
            <person name="Suring W."/>
            <person name="Smit S."/>
            <person name="van Straalen N.M."/>
            <person name="Roelofs D."/>
        </authorList>
    </citation>
    <scope>NUCLEOTIDE SEQUENCE [LARGE SCALE GENOMIC DNA]</scope>
    <source>
        <tissue evidence="11">Mixed pool</tissue>
    </source>
</reference>
<dbReference type="InterPro" id="IPR051180">
    <property type="entry name" value="IKK"/>
</dbReference>
<dbReference type="SUPFAM" id="SSF56112">
    <property type="entry name" value="Protein kinase-like (PK-like)"/>
    <property type="match status" value="1"/>
</dbReference>
<keyword evidence="4" id="KW-0723">Serine/threonine-protein kinase</keyword>
<protein>
    <recommendedName>
        <fullName evidence="2">IkappaB kinase</fullName>
        <ecNumber evidence="2">2.7.11.10</ecNumber>
    </recommendedName>
</protein>
<evidence type="ECO:0000256" key="9">
    <source>
        <dbReference type="ARBA" id="ARBA00048789"/>
    </source>
</evidence>
<dbReference type="PANTHER" id="PTHR22969">
    <property type="entry name" value="IKB KINASE"/>
    <property type="match status" value="1"/>
</dbReference>
<evidence type="ECO:0000256" key="1">
    <source>
        <dbReference type="ARBA" id="ARBA00004496"/>
    </source>
</evidence>
<dbReference type="AlphaFoldDB" id="A0A1D2NLQ2"/>